<dbReference type="InterPro" id="IPR045005">
    <property type="entry name" value="BPM1-6"/>
</dbReference>
<dbReference type="Gramene" id="EER99574">
    <property type="protein sequence ID" value="EER99574"/>
    <property type="gene ID" value="SORBI_3002G344900"/>
</dbReference>
<dbReference type="EMBL" id="CM000761">
    <property type="protein sequence ID" value="EER99574.1"/>
    <property type="molecule type" value="Genomic_DNA"/>
</dbReference>
<dbReference type="InterPro" id="IPR011333">
    <property type="entry name" value="SKP1/BTB/POZ_sf"/>
</dbReference>
<evidence type="ECO:0000259" key="4">
    <source>
        <dbReference type="PROSITE" id="PS50144"/>
    </source>
</evidence>
<dbReference type="Pfam" id="PF22486">
    <property type="entry name" value="MATH_2"/>
    <property type="match status" value="1"/>
</dbReference>
<gene>
    <name evidence="5" type="ORF">SORBI_3002G344900</name>
</gene>
<comment type="pathway">
    <text evidence="1">Protein modification; protein ubiquitination.</text>
</comment>
<dbReference type="PANTHER" id="PTHR26379">
    <property type="entry name" value="BTB/POZ AND MATH DOMAIN-CONTAINING PROTEIN 1"/>
    <property type="match status" value="1"/>
</dbReference>
<dbReference type="PROSITE" id="PS50097">
    <property type="entry name" value="BTB"/>
    <property type="match status" value="1"/>
</dbReference>
<dbReference type="Gene3D" id="2.60.210.10">
    <property type="entry name" value="Apoptosis, Tumor Necrosis Factor Receptor Associated Protein 2, Chain A"/>
    <property type="match status" value="1"/>
</dbReference>
<evidence type="ECO:0000256" key="2">
    <source>
        <dbReference type="ARBA" id="ARBA00010846"/>
    </source>
</evidence>
<sequence length="365" mass="40405">MPRHMRTTTVVSTCTPVTEEVRHVFEIVGYSKHRGMGHDGFIRSGTFSVGGHEWAIRFHPDGYCSSSGNVDTDFISVYLELLDKGAKVRASCDLSLVVQNTGLSTSVHKTGPRIFHQGQSSAFAPQTNLFMKRNDLVASGYLQNDRLTIECVVIVMMKPQVATTGFLNNIGLPPSNIIENLGSLLETEEGADVRFSVGGETFAAHRLVLAMRSPVFKAELYGTMMEGRSELVTIQDMQPTVFRALLHFIYTDSLPDMVDHRGDAITEMIRHLIVAADRYAVDGLKLICQSILCERLNVKDVAITLALAYQHNCDRLKDACHEFLTASNSNVLDMVIATPGYKNLKTTCPSVLADAFEKAMKRRKT</sequence>
<dbReference type="Gene3D" id="3.30.710.10">
    <property type="entry name" value="Potassium Channel Kv1.1, Chain A"/>
    <property type="match status" value="1"/>
</dbReference>
<dbReference type="KEGG" id="sbi:8056363"/>
<evidence type="ECO:0000313" key="5">
    <source>
        <dbReference type="EMBL" id="EER99574.1"/>
    </source>
</evidence>
<dbReference type="CDD" id="cd00121">
    <property type="entry name" value="MATH"/>
    <property type="match status" value="1"/>
</dbReference>
<dbReference type="InterPro" id="IPR056423">
    <property type="entry name" value="BACK_BPM_SPOP"/>
</dbReference>
<name>C5XBQ7_SORBI</name>
<dbReference type="OMA" id="EWAIRFH"/>
<dbReference type="SMART" id="SM00225">
    <property type="entry name" value="BTB"/>
    <property type="match status" value="1"/>
</dbReference>
<feature type="domain" description="MATH" evidence="4">
    <location>
        <begin position="20"/>
        <end position="153"/>
    </location>
</feature>
<organism evidence="5 6">
    <name type="scientific">Sorghum bicolor</name>
    <name type="common">Sorghum</name>
    <name type="synonym">Sorghum vulgare</name>
    <dbReference type="NCBI Taxonomy" id="4558"/>
    <lineage>
        <taxon>Eukaryota</taxon>
        <taxon>Viridiplantae</taxon>
        <taxon>Streptophyta</taxon>
        <taxon>Embryophyta</taxon>
        <taxon>Tracheophyta</taxon>
        <taxon>Spermatophyta</taxon>
        <taxon>Magnoliopsida</taxon>
        <taxon>Liliopsida</taxon>
        <taxon>Poales</taxon>
        <taxon>Poaceae</taxon>
        <taxon>PACMAD clade</taxon>
        <taxon>Panicoideae</taxon>
        <taxon>Andropogonodae</taxon>
        <taxon>Andropogoneae</taxon>
        <taxon>Sorghinae</taxon>
        <taxon>Sorghum</taxon>
    </lineage>
</organism>
<dbReference type="HOGENOM" id="CLU_004253_2_0_1"/>
<reference evidence="6" key="2">
    <citation type="journal article" date="2018" name="Plant J.">
        <title>The Sorghum bicolor reference genome: improved assembly, gene annotations, a transcriptome atlas, and signatures of genome organization.</title>
        <authorList>
            <person name="McCormick R.F."/>
            <person name="Truong S.K."/>
            <person name="Sreedasyam A."/>
            <person name="Jenkins J."/>
            <person name="Shu S."/>
            <person name="Sims D."/>
            <person name="Kennedy M."/>
            <person name="Amirebrahimi M."/>
            <person name="Weers B.D."/>
            <person name="McKinley B."/>
            <person name="Mattison A."/>
            <person name="Morishige D.T."/>
            <person name="Grimwood J."/>
            <person name="Schmutz J."/>
            <person name="Mullet J.E."/>
        </authorList>
    </citation>
    <scope>NUCLEOTIDE SEQUENCE [LARGE SCALE GENOMIC DNA]</scope>
    <source>
        <strain evidence="6">cv. BTx623</strain>
    </source>
</reference>
<accession>C5XBQ7</accession>
<evidence type="ECO:0000313" key="6">
    <source>
        <dbReference type="Proteomes" id="UP000000768"/>
    </source>
</evidence>
<proteinExistence type="inferred from homology"/>
<keyword evidence="6" id="KW-1185">Reference proteome</keyword>
<dbReference type="AlphaFoldDB" id="C5XBQ7"/>
<dbReference type="SUPFAM" id="SSF54695">
    <property type="entry name" value="POZ domain"/>
    <property type="match status" value="1"/>
</dbReference>
<feature type="domain" description="BTB" evidence="3">
    <location>
        <begin position="191"/>
        <end position="254"/>
    </location>
</feature>
<dbReference type="eggNOG" id="KOG1987">
    <property type="taxonomic scope" value="Eukaryota"/>
</dbReference>
<dbReference type="Pfam" id="PF24570">
    <property type="entry name" value="BACK_BPM_SPOP"/>
    <property type="match status" value="1"/>
</dbReference>
<dbReference type="Pfam" id="PF00651">
    <property type="entry name" value="BTB"/>
    <property type="match status" value="1"/>
</dbReference>
<comment type="similarity">
    <text evidence="2">Belongs to the Tdpoz family.</text>
</comment>
<dbReference type="GO" id="GO:0016567">
    <property type="term" value="P:protein ubiquitination"/>
    <property type="evidence" value="ECO:0007669"/>
    <property type="project" value="InterPro"/>
</dbReference>
<dbReference type="Proteomes" id="UP000000768">
    <property type="component" value="Chromosome 2"/>
</dbReference>
<evidence type="ECO:0008006" key="7">
    <source>
        <dbReference type="Google" id="ProtNLM"/>
    </source>
</evidence>
<dbReference type="PANTHER" id="PTHR26379:SF438">
    <property type="entry name" value="OS08G0128700 PROTEIN"/>
    <property type="match status" value="1"/>
</dbReference>
<dbReference type="InterPro" id="IPR002083">
    <property type="entry name" value="MATH/TRAF_dom"/>
</dbReference>
<dbReference type="PROSITE" id="PS50144">
    <property type="entry name" value="MATH"/>
    <property type="match status" value="1"/>
</dbReference>
<dbReference type="Gene3D" id="1.25.40.420">
    <property type="match status" value="1"/>
</dbReference>
<dbReference type="SUPFAM" id="SSF49599">
    <property type="entry name" value="TRAF domain-like"/>
    <property type="match status" value="1"/>
</dbReference>
<protein>
    <recommendedName>
        <fullName evidence="7">BTB domain-containing protein</fullName>
    </recommendedName>
</protein>
<dbReference type="OrthoDB" id="6359816at2759"/>
<evidence type="ECO:0000256" key="1">
    <source>
        <dbReference type="ARBA" id="ARBA00004906"/>
    </source>
</evidence>
<dbReference type="InterPro" id="IPR008974">
    <property type="entry name" value="TRAF-like"/>
</dbReference>
<dbReference type="InParanoid" id="C5XBQ7"/>
<dbReference type="CDD" id="cd18280">
    <property type="entry name" value="BTB_POZ_BPM_plant"/>
    <property type="match status" value="1"/>
</dbReference>
<reference evidence="5 6" key="1">
    <citation type="journal article" date="2009" name="Nature">
        <title>The Sorghum bicolor genome and the diversification of grasses.</title>
        <authorList>
            <person name="Paterson A.H."/>
            <person name="Bowers J.E."/>
            <person name="Bruggmann R."/>
            <person name="Dubchak I."/>
            <person name="Grimwood J."/>
            <person name="Gundlach H."/>
            <person name="Haberer G."/>
            <person name="Hellsten U."/>
            <person name="Mitros T."/>
            <person name="Poliakov A."/>
            <person name="Schmutz J."/>
            <person name="Spannagl M."/>
            <person name="Tang H."/>
            <person name="Wang X."/>
            <person name="Wicker T."/>
            <person name="Bharti A.K."/>
            <person name="Chapman J."/>
            <person name="Feltus F.A."/>
            <person name="Gowik U."/>
            <person name="Grigoriev I.V."/>
            <person name="Lyons E."/>
            <person name="Maher C.A."/>
            <person name="Martis M."/>
            <person name="Narechania A."/>
            <person name="Otillar R.P."/>
            <person name="Penning B.W."/>
            <person name="Salamov A.A."/>
            <person name="Wang Y."/>
            <person name="Zhang L."/>
            <person name="Carpita N.C."/>
            <person name="Freeling M."/>
            <person name="Gingle A.R."/>
            <person name="Hash C.T."/>
            <person name="Keller B."/>
            <person name="Klein P."/>
            <person name="Kresovich S."/>
            <person name="McCann M.C."/>
            <person name="Ming R."/>
            <person name="Peterson D.G."/>
            <person name="Mehboob-ur-Rahman"/>
            <person name="Ware D."/>
            <person name="Westhoff P."/>
            <person name="Mayer K.F."/>
            <person name="Messing J."/>
            <person name="Rokhsar D.S."/>
        </authorList>
    </citation>
    <scope>NUCLEOTIDE SEQUENCE [LARGE SCALE GENOMIC DNA]</scope>
    <source>
        <strain evidence="6">cv. BTx623</strain>
    </source>
</reference>
<evidence type="ECO:0000259" key="3">
    <source>
        <dbReference type="PROSITE" id="PS50097"/>
    </source>
</evidence>
<dbReference type="InterPro" id="IPR000210">
    <property type="entry name" value="BTB/POZ_dom"/>
</dbReference>